<dbReference type="InterPro" id="IPR001387">
    <property type="entry name" value="Cro/C1-type_HTH"/>
</dbReference>
<evidence type="ECO:0000313" key="4">
    <source>
        <dbReference type="EMBL" id="RDI44806.1"/>
    </source>
</evidence>
<protein>
    <submittedName>
        <fullName evidence="4">Cytoskeletal protein RodZ</fullName>
    </submittedName>
</protein>
<keyword evidence="5" id="KW-1185">Reference proteome</keyword>
<keyword evidence="2" id="KW-0812">Transmembrane</keyword>
<dbReference type="SMART" id="SM00530">
    <property type="entry name" value="HTH_XRE"/>
    <property type="match status" value="1"/>
</dbReference>
<dbReference type="Gene3D" id="1.10.260.40">
    <property type="entry name" value="lambda repressor-like DNA-binding domains"/>
    <property type="match status" value="1"/>
</dbReference>
<keyword evidence="2" id="KW-0472">Membrane</keyword>
<dbReference type="PANTHER" id="PTHR34475">
    <property type="match status" value="1"/>
</dbReference>
<keyword evidence="2" id="KW-1133">Transmembrane helix</keyword>
<feature type="compositionally biased region" description="Polar residues" evidence="1">
    <location>
        <begin position="226"/>
        <end position="237"/>
    </location>
</feature>
<gene>
    <name evidence="4" type="ORF">C8D86_10859</name>
</gene>
<feature type="compositionally biased region" description="Polar residues" evidence="1">
    <location>
        <begin position="244"/>
        <end position="260"/>
    </location>
</feature>
<feature type="region of interest" description="Disordered" evidence="1">
    <location>
        <begin position="181"/>
        <end position="302"/>
    </location>
</feature>
<dbReference type="RefSeq" id="WP_114834151.1">
    <property type="nucleotide sequence ID" value="NZ_LR699114.1"/>
</dbReference>
<feature type="compositionally biased region" description="Polar residues" evidence="1">
    <location>
        <begin position="181"/>
        <end position="215"/>
    </location>
</feature>
<comment type="caution">
    <text evidence="4">The sequence shown here is derived from an EMBL/GenBank/DDBJ whole genome shotgun (WGS) entry which is preliminary data.</text>
</comment>
<evidence type="ECO:0000256" key="2">
    <source>
        <dbReference type="SAM" id="Phobius"/>
    </source>
</evidence>
<name>A0A370GNF0_9COXI</name>
<dbReference type="PANTHER" id="PTHR34475:SF1">
    <property type="entry name" value="CYTOSKELETON PROTEIN RODZ"/>
    <property type="match status" value="1"/>
</dbReference>
<dbReference type="Pfam" id="PF13413">
    <property type="entry name" value="HTH_25"/>
    <property type="match status" value="1"/>
</dbReference>
<proteinExistence type="predicted"/>
<dbReference type="InterPro" id="IPR010982">
    <property type="entry name" value="Lambda_DNA-bd_dom_sf"/>
</dbReference>
<evidence type="ECO:0000313" key="5">
    <source>
        <dbReference type="Proteomes" id="UP000254720"/>
    </source>
</evidence>
<dbReference type="Proteomes" id="UP000254720">
    <property type="component" value="Unassembled WGS sequence"/>
</dbReference>
<evidence type="ECO:0000256" key="1">
    <source>
        <dbReference type="SAM" id="MobiDB-lite"/>
    </source>
</evidence>
<dbReference type="SUPFAM" id="SSF47413">
    <property type="entry name" value="lambda repressor-like DNA-binding domains"/>
    <property type="match status" value="1"/>
</dbReference>
<accession>A0A370GNF0</accession>
<feature type="domain" description="HTH cro/C1-type" evidence="3">
    <location>
        <begin position="21"/>
        <end position="78"/>
    </location>
</feature>
<sequence>MTNETQETQTTEHKPIPFGNRLKSAREALGLERKDAAAQLRLSEKIITMLEKDKYPAEIPPTFIRGYIRAYGKLLQIPEYEITKAIEPMIPKVTVPESVPTIKPALSELSEPLTSSNYFVQLFTYLVIFTILGLAGIWWYTKSSKPAATPPAIENPVRIIVNKPTNAPTVTESLPATASSVSPVANQATDNNALPSPSSQAVVAAPPSTSANPAESVSHPPLAGNSAAQTNAGQEQSAAPHETGSATNDQQPAQVAASTKKQPEKAEMNTVEDNTEEGAELGAEPSSGLESNNTETTSEDAE</sequence>
<dbReference type="AlphaFoldDB" id="A0A370GNF0"/>
<feature type="transmembrane region" description="Helical" evidence="2">
    <location>
        <begin position="118"/>
        <end position="140"/>
    </location>
</feature>
<organism evidence="4 5">
    <name type="scientific">Aquicella lusitana</name>
    <dbReference type="NCBI Taxonomy" id="254246"/>
    <lineage>
        <taxon>Bacteria</taxon>
        <taxon>Pseudomonadati</taxon>
        <taxon>Pseudomonadota</taxon>
        <taxon>Gammaproteobacteria</taxon>
        <taxon>Legionellales</taxon>
        <taxon>Coxiellaceae</taxon>
        <taxon>Aquicella</taxon>
    </lineage>
</organism>
<evidence type="ECO:0000259" key="3">
    <source>
        <dbReference type="SMART" id="SM00530"/>
    </source>
</evidence>
<dbReference type="GO" id="GO:0003677">
    <property type="term" value="F:DNA binding"/>
    <property type="evidence" value="ECO:0007669"/>
    <property type="project" value="InterPro"/>
</dbReference>
<reference evidence="4 5" key="1">
    <citation type="submission" date="2018-07" db="EMBL/GenBank/DDBJ databases">
        <title>Genomic Encyclopedia of Type Strains, Phase IV (KMG-IV): sequencing the most valuable type-strain genomes for metagenomic binning, comparative biology and taxonomic classification.</title>
        <authorList>
            <person name="Goeker M."/>
        </authorList>
    </citation>
    <scope>NUCLEOTIDE SEQUENCE [LARGE SCALE GENOMIC DNA]</scope>
    <source>
        <strain evidence="4 5">DSM 16500</strain>
    </source>
</reference>
<dbReference type="CDD" id="cd00093">
    <property type="entry name" value="HTH_XRE"/>
    <property type="match status" value="1"/>
</dbReference>
<dbReference type="EMBL" id="QQAX01000008">
    <property type="protein sequence ID" value="RDI44806.1"/>
    <property type="molecule type" value="Genomic_DNA"/>
</dbReference>
<dbReference type="OrthoDB" id="9790252at2"/>
<dbReference type="InterPro" id="IPR050400">
    <property type="entry name" value="Bact_Cytoskel_RodZ"/>
</dbReference>